<protein>
    <submittedName>
        <fullName evidence="1">Uncharacterized protein</fullName>
    </submittedName>
</protein>
<comment type="caution">
    <text evidence="1">The sequence shown here is derived from an EMBL/GenBank/DDBJ whole genome shotgun (WGS) entry which is preliminary data.</text>
</comment>
<organism evidence="1 2">
    <name type="scientific">Cichorium intybus</name>
    <name type="common">Chicory</name>
    <dbReference type="NCBI Taxonomy" id="13427"/>
    <lineage>
        <taxon>Eukaryota</taxon>
        <taxon>Viridiplantae</taxon>
        <taxon>Streptophyta</taxon>
        <taxon>Embryophyta</taxon>
        <taxon>Tracheophyta</taxon>
        <taxon>Spermatophyta</taxon>
        <taxon>Magnoliopsida</taxon>
        <taxon>eudicotyledons</taxon>
        <taxon>Gunneridae</taxon>
        <taxon>Pentapetalae</taxon>
        <taxon>asterids</taxon>
        <taxon>campanulids</taxon>
        <taxon>Asterales</taxon>
        <taxon>Asteraceae</taxon>
        <taxon>Cichorioideae</taxon>
        <taxon>Cichorieae</taxon>
        <taxon>Cichoriinae</taxon>
        <taxon>Cichorium</taxon>
    </lineage>
</organism>
<reference evidence="1 2" key="2">
    <citation type="journal article" date="2022" name="Mol. Ecol. Resour.">
        <title>The genomes of chicory, endive, great burdock and yacon provide insights into Asteraceae paleo-polyploidization history and plant inulin production.</title>
        <authorList>
            <person name="Fan W."/>
            <person name="Wang S."/>
            <person name="Wang H."/>
            <person name="Wang A."/>
            <person name="Jiang F."/>
            <person name="Liu H."/>
            <person name="Zhao H."/>
            <person name="Xu D."/>
            <person name="Zhang Y."/>
        </authorList>
    </citation>
    <scope>NUCLEOTIDE SEQUENCE [LARGE SCALE GENOMIC DNA]</scope>
    <source>
        <strain evidence="2">cv. Punajuju</strain>
        <tissue evidence="1">Leaves</tissue>
    </source>
</reference>
<evidence type="ECO:0000313" key="1">
    <source>
        <dbReference type="EMBL" id="KAI3778173.1"/>
    </source>
</evidence>
<accession>A0ACB9G541</accession>
<dbReference type="EMBL" id="CM042010">
    <property type="protein sequence ID" value="KAI3778173.1"/>
    <property type="molecule type" value="Genomic_DNA"/>
</dbReference>
<reference evidence="2" key="1">
    <citation type="journal article" date="2022" name="Mol. Ecol. Resour.">
        <title>The genomes of chicory, endive, great burdock and yacon provide insights into Asteraceae palaeo-polyploidization history and plant inulin production.</title>
        <authorList>
            <person name="Fan W."/>
            <person name="Wang S."/>
            <person name="Wang H."/>
            <person name="Wang A."/>
            <person name="Jiang F."/>
            <person name="Liu H."/>
            <person name="Zhao H."/>
            <person name="Xu D."/>
            <person name="Zhang Y."/>
        </authorList>
    </citation>
    <scope>NUCLEOTIDE SEQUENCE [LARGE SCALE GENOMIC DNA]</scope>
    <source>
        <strain evidence="2">cv. Punajuju</strain>
    </source>
</reference>
<proteinExistence type="predicted"/>
<evidence type="ECO:0000313" key="2">
    <source>
        <dbReference type="Proteomes" id="UP001055811"/>
    </source>
</evidence>
<name>A0ACB9G541_CICIN</name>
<sequence>MDDYYMFSPIKQTEHKRIITMAVPEMTNKFSNQENKPPQRLVRISMTDPYATDSSSEEDDGIFVRRRVKKFVNEINILTTCRTAEASVNSRKMIGNRESGLQAKQKPMKTTKTQVNNGRKYRGVRQRPWGKWAAEIRDPTRRVRLWLGTYETAEEAARVYDNAAIRLRGPEALTNFIKPPLEENPPAINVTSTSGYDSSEESHNLSSPTSVLRCSSSINNNSNGHSKEALEPVKESEESQSTNGFFPVNELDPNTNLLIDQKGSDPFGDVPFLENLYDFQSPDPIQFDDGAPSFMMGEDFGSLDSIQFNNFGNVSFIDDFKDSIYDIESMSTLEVENYFQDI</sequence>
<gene>
    <name evidence="1" type="ORF">L2E82_07256</name>
</gene>
<keyword evidence="2" id="KW-1185">Reference proteome</keyword>
<dbReference type="Proteomes" id="UP001055811">
    <property type="component" value="Linkage Group LG02"/>
</dbReference>